<dbReference type="HOGENOM" id="CLU_143268_0_0_2"/>
<keyword evidence="4" id="KW-1185">Reference proteome</keyword>
<dbReference type="KEGG" id="hut:Huta_1181"/>
<accession>C7NMP4</accession>
<protein>
    <recommendedName>
        <fullName evidence="2">DUF7575 domain-containing protein</fullName>
    </recommendedName>
</protein>
<dbReference type="AlphaFoldDB" id="C7NMP4"/>
<feature type="domain" description="DUF7575" evidence="2">
    <location>
        <begin position="94"/>
        <end position="121"/>
    </location>
</feature>
<dbReference type="OrthoDB" id="204947at2157"/>
<evidence type="ECO:0000256" key="1">
    <source>
        <dbReference type="SAM" id="MobiDB-lite"/>
    </source>
</evidence>
<feature type="region of interest" description="Disordered" evidence="1">
    <location>
        <begin position="123"/>
        <end position="142"/>
    </location>
</feature>
<evidence type="ECO:0000313" key="3">
    <source>
        <dbReference type="EMBL" id="ACV11357.1"/>
    </source>
</evidence>
<dbReference type="Proteomes" id="UP000002071">
    <property type="component" value="Chromosome"/>
</dbReference>
<proteinExistence type="predicted"/>
<dbReference type="Pfam" id="PF24460">
    <property type="entry name" value="DUF7575"/>
    <property type="match status" value="1"/>
</dbReference>
<dbReference type="InterPro" id="IPR055997">
    <property type="entry name" value="DUF7575"/>
</dbReference>
<dbReference type="eggNOG" id="arCOG03295">
    <property type="taxonomic scope" value="Archaea"/>
</dbReference>
<organism evidence="3 4">
    <name type="scientific">Halorhabdus utahensis (strain DSM 12940 / JCM 11049 / AX-2)</name>
    <dbReference type="NCBI Taxonomy" id="519442"/>
    <lineage>
        <taxon>Archaea</taxon>
        <taxon>Methanobacteriati</taxon>
        <taxon>Methanobacteriota</taxon>
        <taxon>Stenosarchaea group</taxon>
        <taxon>Halobacteria</taxon>
        <taxon>Halobacteriales</taxon>
        <taxon>Haloarculaceae</taxon>
        <taxon>Halorhabdus</taxon>
    </lineage>
</organism>
<evidence type="ECO:0000313" key="4">
    <source>
        <dbReference type="Proteomes" id="UP000002071"/>
    </source>
</evidence>
<evidence type="ECO:0000259" key="2">
    <source>
        <dbReference type="Pfam" id="PF24460"/>
    </source>
</evidence>
<name>C7NMP4_HALUD</name>
<gene>
    <name evidence="3" type="ordered locus">Huta_1181</name>
</gene>
<reference evidence="3 4" key="1">
    <citation type="journal article" date="2009" name="Stand. Genomic Sci.">
        <title>Complete genome sequence of Halorhabdus utahensis type strain (AX-2).</title>
        <authorList>
            <person name="Anderson I."/>
            <person name="Tindall B.J."/>
            <person name="Pomrenke H."/>
            <person name="Goker M."/>
            <person name="Lapidus A."/>
            <person name="Nolan M."/>
            <person name="Copeland A."/>
            <person name="Glavina Del Rio T."/>
            <person name="Chen F."/>
            <person name="Tice H."/>
            <person name="Cheng J.F."/>
            <person name="Lucas S."/>
            <person name="Chertkov O."/>
            <person name="Bruce D."/>
            <person name="Brettin T."/>
            <person name="Detter J.C."/>
            <person name="Han C."/>
            <person name="Goodwin L."/>
            <person name="Land M."/>
            <person name="Hauser L."/>
            <person name="Chang Y.J."/>
            <person name="Jeffries C.D."/>
            <person name="Pitluck S."/>
            <person name="Pati A."/>
            <person name="Mavromatis K."/>
            <person name="Ivanova N."/>
            <person name="Ovchinnikova G."/>
            <person name="Chen A."/>
            <person name="Palaniappan K."/>
            <person name="Chain P."/>
            <person name="Rohde M."/>
            <person name="Bristow J."/>
            <person name="Eisen J.A."/>
            <person name="Markowitz V."/>
            <person name="Hugenholtz P."/>
            <person name="Kyrpides N.C."/>
            <person name="Klenk H.P."/>
        </authorList>
    </citation>
    <scope>NUCLEOTIDE SEQUENCE [LARGE SCALE GENOMIC DNA]</scope>
    <source>
        <strain evidence="4">DSM 12940 / JCM 11049 / AX-2</strain>
    </source>
</reference>
<dbReference type="EMBL" id="CP001687">
    <property type="protein sequence ID" value="ACV11357.1"/>
    <property type="molecule type" value="Genomic_DNA"/>
</dbReference>
<feature type="compositionally biased region" description="Polar residues" evidence="1">
    <location>
        <begin position="129"/>
        <end position="142"/>
    </location>
</feature>
<sequence>MAIVLSVVFPGLGHVYLREWIRTGLWLALLFATAWLVIPPDIIPQETSAEAIMQASRNIPDEASLLILGLRVLNVVDAYVLARQRNRTADAVESGRQCPECGHELDDDDITFCPWCATELETGTDAESESNGATTSESDIDI</sequence>